<dbReference type="EMBL" id="FIIX01000035">
    <property type="protein sequence ID" value="CYW18562.1"/>
    <property type="molecule type" value="Genomic_DNA"/>
</dbReference>
<evidence type="ECO:0000313" key="13">
    <source>
        <dbReference type="Proteomes" id="UP000281324"/>
    </source>
</evidence>
<dbReference type="Proteomes" id="UP000074903">
    <property type="component" value="Unassembled WGS sequence"/>
</dbReference>
<evidence type="ECO:0000313" key="10">
    <source>
        <dbReference type="Proteomes" id="UP000074903"/>
    </source>
</evidence>
<reference evidence="7 11" key="3">
    <citation type="submission" date="2018-11" db="EMBL/GenBank/DDBJ databases">
        <authorList>
            <person name="Stevens M.J."/>
            <person name="Cernela N."/>
            <person name="Spoerry Serrano N."/>
            <person name="Schmitt S."/>
            <person name="Schrenzel J."/>
            <person name="Stephan R."/>
        </authorList>
    </citation>
    <scope>NUCLEOTIDE SEQUENCE [LARGE SCALE GENOMIC DNA]</scope>
    <source>
        <strain evidence="7 11">SS1014</strain>
    </source>
</reference>
<gene>
    <name evidence="6" type="ORF">EI219_04715</name>
    <name evidence="5" type="ORF">EI220_09530</name>
    <name evidence="7" type="ORF">EJA00_00570</name>
    <name evidence="1" type="ORF">ERS132394_00682</name>
    <name evidence="2" type="ORF">ERS132461_01526</name>
    <name evidence="3" type="ORF">ERS132531_01473</name>
    <name evidence="4" type="ORF">I5V48_05630</name>
</gene>
<evidence type="ECO:0000313" key="11">
    <source>
        <dbReference type="Proteomes" id="UP000273973"/>
    </source>
</evidence>
<evidence type="ECO:0000313" key="3">
    <source>
        <dbReference type="EMBL" id="CYX84185.1"/>
    </source>
</evidence>
<evidence type="ECO:0000313" key="9">
    <source>
        <dbReference type="Proteomes" id="UP000073388"/>
    </source>
</evidence>
<dbReference type="Proteomes" id="UP000278566">
    <property type="component" value="Unassembled WGS sequence"/>
</dbReference>
<name>A0A0M9FFD9_STRSU</name>
<dbReference type="Proteomes" id="UP000072618">
    <property type="component" value="Unassembled WGS sequence"/>
</dbReference>
<accession>A0A0M9FFD9</accession>
<proteinExistence type="predicted"/>
<evidence type="ECO:0000313" key="4">
    <source>
        <dbReference type="EMBL" id="QPO27610.1"/>
    </source>
</evidence>
<dbReference type="Proteomes" id="UP000281324">
    <property type="component" value="Unassembled WGS sequence"/>
</dbReference>
<dbReference type="eggNOG" id="COG1403">
    <property type="taxonomic scope" value="Bacteria"/>
</dbReference>
<evidence type="ECO:0000313" key="8">
    <source>
        <dbReference type="Proteomes" id="UP000072618"/>
    </source>
</evidence>
<reference evidence="4 14" key="5">
    <citation type="submission" date="2020-12" db="EMBL/GenBank/DDBJ databases">
        <title>Nonconservative transfer and diversity of a new family of integrative and conjugative elements associated with antibiotic resistance in zoonotic pathogen Streptococcus suis.</title>
        <authorList>
            <person name="Huang J."/>
        </authorList>
    </citation>
    <scope>NUCLEOTIDE SEQUENCE [LARGE SCALE GENOMIC DNA]</scope>
    <source>
        <strain evidence="4 14">YZDH1</strain>
    </source>
</reference>
<reference evidence="12 13" key="2">
    <citation type="submission" date="2018-11" db="EMBL/GenBank/DDBJ databases">
        <title>Changes in penicillin susceptibility of Streptococcus suis isolates by amino acid alterations in the penicillin-binding protein.</title>
        <authorList>
            <person name="Niemann L."/>
            <person name="Eichhorn I."/>
        </authorList>
    </citation>
    <scope>NUCLEOTIDE SEQUENCE [LARGE SCALE GENOMIC DNA]</scope>
    <source>
        <strain evidence="6 13">IMT40201</strain>
        <strain evidence="5 12">IMT40738</strain>
    </source>
</reference>
<evidence type="ECO:0000313" key="12">
    <source>
        <dbReference type="Proteomes" id="UP000278566"/>
    </source>
</evidence>
<dbReference type="EMBL" id="FIGJ01000006">
    <property type="protein sequence ID" value="CYU48710.1"/>
    <property type="molecule type" value="Genomic_DNA"/>
</dbReference>
<evidence type="ECO:0000313" key="6">
    <source>
        <dbReference type="EMBL" id="RRN50079.1"/>
    </source>
</evidence>
<dbReference type="Proteomes" id="UP000273973">
    <property type="component" value="Unassembled WGS sequence"/>
</dbReference>
<evidence type="ECO:0000313" key="7">
    <source>
        <dbReference type="EMBL" id="RRR50304.1"/>
    </source>
</evidence>
<organism evidence="7 11">
    <name type="scientific">Streptococcus suis</name>
    <dbReference type="NCBI Taxonomy" id="1307"/>
    <lineage>
        <taxon>Bacteria</taxon>
        <taxon>Bacillati</taxon>
        <taxon>Bacillota</taxon>
        <taxon>Bacilli</taxon>
        <taxon>Lactobacillales</taxon>
        <taxon>Streptococcaceae</taxon>
        <taxon>Streptococcus</taxon>
    </lineage>
</organism>
<dbReference type="EMBL" id="RSDG01000002">
    <property type="protein sequence ID" value="RRR50304.1"/>
    <property type="molecule type" value="Genomic_DNA"/>
</dbReference>
<dbReference type="Proteomes" id="UP000594569">
    <property type="component" value="Chromosome"/>
</dbReference>
<protein>
    <submittedName>
        <fullName evidence="7">Uncharacterized protein</fullName>
    </submittedName>
</protein>
<sequence>MFGLVAKKTGVKEVEEYWASTLVDMGICDVEDNLSGCCWRCKSSFAVSACQIVNKIWPLSYSLSNKMVLCQSCQIEKPLVKNPDLVWNWLENESGQLFWAKQGMSEYERRYEKSVLQELWDMGIRNSSEVESLVERVLKSVRINCQIINQSTLANVFRSEIILMQKEMMENFEENNGYAS</sequence>
<evidence type="ECO:0000313" key="2">
    <source>
        <dbReference type="EMBL" id="CYW18562.1"/>
    </source>
</evidence>
<dbReference type="CDD" id="cd00085">
    <property type="entry name" value="HNHc"/>
    <property type="match status" value="1"/>
</dbReference>
<dbReference type="EMBL" id="FILX01000029">
    <property type="protein sequence ID" value="CYX84185.1"/>
    <property type="molecule type" value="Genomic_DNA"/>
</dbReference>
<dbReference type="PATRIC" id="fig|1307.473.peg.2509"/>
<dbReference type="AlphaFoldDB" id="A0A0M9FFD9"/>
<dbReference type="EMBL" id="RRZQ01000007">
    <property type="protein sequence ID" value="RRN50079.1"/>
    <property type="molecule type" value="Genomic_DNA"/>
</dbReference>
<evidence type="ECO:0000313" key="14">
    <source>
        <dbReference type="Proteomes" id="UP000594569"/>
    </source>
</evidence>
<evidence type="ECO:0000313" key="5">
    <source>
        <dbReference type="EMBL" id="RRN49199.1"/>
    </source>
</evidence>
<reference evidence="7 11" key="4">
    <citation type="submission" date="2018-12" db="EMBL/GenBank/DDBJ databases">
        <title>Whole-genome sequences of fifteen clinical Streptococcus suis strains isolated from pigs between 2006 and 2018.</title>
        <authorList>
            <person name="Stevens M.J.A."/>
            <person name="Cernela N."/>
            <person name="Spoerry Serrano N."/>
            <person name="Schmitt S."/>
            <person name="Schrenzel J."/>
            <person name="Stephan R."/>
        </authorList>
    </citation>
    <scope>NUCLEOTIDE SEQUENCE [LARGE SCALE GENOMIC DNA]</scope>
    <source>
        <strain evidence="7 11">SS1014</strain>
    </source>
</reference>
<dbReference type="Proteomes" id="UP000073388">
    <property type="component" value="Unassembled WGS sequence"/>
</dbReference>
<dbReference type="EMBL" id="RRZO01000052">
    <property type="protein sequence ID" value="RRN49199.1"/>
    <property type="molecule type" value="Genomic_DNA"/>
</dbReference>
<reference evidence="8 9" key="1">
    <citation type="submission" date="2016-02" db="EMBL/GenBank/DDBJ databases">
        <authorList>
            <consortium name="Pathogen Informatics"/>
        </authorList>
    </citation>
    <scope>NUCLEOTIDE SEQUENCE [LARGE SCALE GENOMIC DNA]</scope>
    <source>
        <strain evidence="1 8">LSS32</strain>
        <strain evidence="2 9">LSS99</strain>
        <strain evidence="3 10">SS993</strain>
    </source>
</reference>
<dbReference type="EMBL" id="CP065430">
    <property type="protein sequence ID" value="QPO27610.1"/>
    <property type="molecule type" value="Genomic_DNA"/>
</dbReference>
<dbReference type="RefSeq" id="WP_024376577.1">
    <property type="nucleotide sequence ID" value="NZ_CEDT01000290.1"/>
</dbReference>
<evidence type="ECO:0000313" key="1">
    <source>
        <dbReference type="EMBL" id="CYU48710.1"/>
    </source>
</evidence>
<dbReference type="InterPro" id="IPR003615">
    <property type="entry name" value="HNH_nuc"/>
</dbReference>